<evidence type="ECO:0000313" key="3">
    <source>
        <dbReference type="Proteomes" id="UP001501676"/>
    </source>
</evidence>
<keyword evidence="1" id="KW-0812">Transmembrane</keyword>
<dbReference type="EMBL" id="BAAAYN010000031">
    <property type="protein sequence ID" value="GAA3391364.1"/>
    <property type="molecule type" value="Genomic_DNA"/>
</dbReference>
<evidence type="ECO:0000313" key="2">
    <source>
        <dbReference type="EMBL" id="GAA3391364.1"/>
    </source>
</evidence>
<feature type="transmembrane region" description="Helical" evidence="1">
    <location>
        <begin position="71"/>
        <end position="91"/>
    </location>
</feature>
<name>A0ABP6T3C3_9ACTN</name>
<sequence length="192" mass="19823">MDSAGLVVLALGLLLCFAGVRSINLAILACGFAVGWLLTEPFDASVWTALIIALAAAIGVWVVAHLVFRVALFFVGGLAGAVIGAKLFGLLQPSGGSVVLAVLFVAASGFIGGILTQRFRQSALAVACALGGAGLVLSGLARIDPDVFGFLRAPDATWEVTLATALWLGLALLGWVVQRQQLRGRRARVLAD</sequence>
<dbReference type="RefSeq" id="WP_345730538.1">
    <property type="nucleotide sequence ID" value="NZ_BAAAYN010000031.1"/>
</dbReference>
<feature type="transmembrane region" description="Helical" evidence="1">
    <location>
        <begin position="122"/>
        <end position="140"/>
    </location>
</feature>
<organism evidence="2 3">
    <name type="scientific">Cryptosporangium minutisporangium</name>
    <dbReference type="NCBI Taxonomy" id="113569"/>
    <lineage>
        <taxon>Bacteria</taxon>
        <taxon>Bacillati</taxon>
        <taxon>Actinomycetota</taxon>
        <taxon>Actinomycetes</taxon>
        <taxon>Cryptosporangiales</taxon>
        <taxon>Cryptosporangiaceae</taxon>
        <taxon>Cryptosporangium</taxon>
    </lineage>
</organism>
<comment type="caution">
    <text evidence="2">The sequence shown here is derived from an EMBL/GenBank/DDBJ whole genome shotgun (WGS) entry which is preliminary data.</text>
</comment>
<accession>A0ABP6T3C3</accession>
<keyword evidence="1" id="KW-1133">Transmembrane helix</keyword>
<protein>
    <recommendedName>
        <fullName evidence="4">DUF4203 domain-containing protein</fullName>
    </recommendedName>
</protein>
<reference evidence="3" key="1">
    <citation type="journal article" date="2019" name="Int. J. Syst. Evol. Microbiol.">
        <title>The Global Catalogue of Microorganisms (GCM) 10K type strain sequencing project: providing services to taxonomists for standard genome sequencing and annotation.</title>
        <authorList>
            <consortium name="The Broad Institute Genomics Platform"/>
            <consortium name="The Broad Institute Genome Sequencing Center for Infectious Disease"/>
            <person name="Wu L."/>
            <person name="Ma J."/>
        </authorList>
    </citation>
    <scope>NUCLEOTIDE SEQUENCE [LARGE SCALE GENOMIC DNA]</scope>
    <source>
        <strain evidence="3">JCM 9458</strain>
    </source>
</reference>
<proteinExistence type="predicted"/>
<dbReference type="Proteomes" id="UP001501676">
    <property type="component" value="Unassembled WGS sequence"/>
</dbReference>
<keyword evidence="1" id="KW-0472">Membrane</keyword>
<feature type="transmembrane region" description="Helical" evidence="1">
    <location>
        <begin position="46"/>
        <end position="64"/>
    </location>
</feature>
<feature type="transmembrane region" description="Helical" evidence="1">
    <location>
        <begin position="97"/>
        <end position="115"/>
    </location>
</feature>
<evidence type="ECO:0008006" key="4">
    <source>
        <dbReference type="Google" id="ProtNLM"/>
    </source>
</evidence>
<evidence type="ECO:0000256" key="1">
    <source>
        <dbReference type="SAM" id="Phobius"/>
    </source>
</evidence>
<feature type="transmembrane region" description="Helical" evidence="1">
    <location>
        <begin position="160"/>
        <end position="178"/>
    </location>
</feature>
<gene>
    <name evidence="2" type="ORF">GCM10020369_49030</name>
</gene>
<keyword evidence="3" id="KW-1185">Reference proteome</keyword>